<evidence type="ECO:0000256" key="2">
    <source>
        <dbReference type="SAM" id="Phobius"/>
    </source>
</evidence>
<keyword evidence="4" id="KW-1185">Reference proteome</keyword>
<keyword evidence="2" id="KW-0812">Transmembrane</keyword>
<feature type="compositionally biased region" description="Basic and acidic residues" evidence="1">
    <location>
        <begin position="67"/>
        <end position="84"/>
    </location>
</feature>
<sequence>MSFLIIILVLAIVISLLLGSITLILSLLRKKKNKVTKRYFLIAIVAFIILIGVSIASSPDDNNSTNEKTEVKQEKSIEKTSDENIKQEKKNEVTSVDWKKEINNIVKTDKTPTEKFDAVEEFVSTYPASEKEIEGFAEDIIKKYQSGNYLDISEKEYLTQIFKSSVVEKNSSEDMKEFAFDYWQVQKYVYRGAEKPNSQFVESNEYQMNKSLQSIK</sequence>
<reference evidence="4" key="1">
    <citation type="journal article" date="2019" name="Int. J. Syst. Evol. Microbiol.">
        <title>The Global Catalogue of Microorganisms (GCM) 10K type strain sequencing project: providing services to taxonomists for standard genome sequencing and annotation.</title>
        <authorList>
            <consortium name="The Broad Institute Genomics Platform"/>
            <consortium name="The Broad Institute Genome Sequencing Center for Infectious Disease"/>
            <person name="Wu L."/>
            <person name="Ma J."/>
        </authorList>
    </citation>
    <scope>NUCLEOTIDE SEQUENCE [LARGE SCALE GENOMIC DNA]</scope>
    <source>
        <strain evidence="4">KCTC 33522</strain>
    </source>
</reference>
<proteinExistence type="predicted"/>
<gene>
    <name evidence="3" type="ORF">ACFSY7_15530</name>
</gene>
<keyword evidence="2" id="KW-1133">Transmembrane helix</keyword>
<feature type="transmembrane region" description="Helical" evidence="2">
    <location>
        <begin position="6"/>
        <end position="27"/>
    </location>
</feature>
<keyword evidence="2" id="KW-0472">Membrane</keyword>
<name>A0ABW5Y3I9_9BACL</name>
<evidence type="ECO:0000256" key="1">
    <source>
        <dbReference type="SAM" id="MobiDB-lite"/>
    </source>
</evidence>
<evidence type="ECO:0000313" key="3">
    <source>
        <dbReference type="EMBL" id="MFD2869904.1"/>
    </source>
</evidence>
<organism evidence="3 4">
    <name type="scientific">Kurthia populi</name>
    <dbReference type="NCBI Taxonomy" id="1562132"/>
    <lineage>
        <taxon>Bacteria</taxon>
        <taxon>Bacillati</taxon>
        <taxon>Bacillota</taxon>
        <taxon>Bacilli</taxon>
        <taxon>Bacillales</taxon>
        <taxon>Caryophanaceae</taxon>
        <taxon>Kurthia</taxon>
    </lineage>
</organism>
<dbReference type="Proteomes" id="UP001597568">
    <property type="component" value="Unassembled WGS sequence"/>
</dbReference>
<accession>A0ABW5Y3I9</accession>
<dbReference type="RefSeq" id="WP_380148562.1">
    <property type="nucleotide sequence ID" value="NZ_JBHUOR010000130.1"/>
</dbReference>
<protein>
    <submittedName>
        <fullName evidence="3">Uncharacterized protein</fullName>
    </submittedName>
</protein>
<comment type="caution">
    <text evidence="3">The sequence shown here is derived from an EMBL/GenBank/DDBJ whole genome shotgun (WGS) entry which is preliminary data.</text>
</comment>
<evidence type="ECO:0000313" key="4">
    <source>
        <dbReference type="Proteomes" id="UP001597568"/>
    </source>
</evidence>
<feature type="region of interest" description="Disordered" evidence="1">
    <location>
        <begin position="59"/>
        <end position="84"/>
    </location>
</feature>
<dbReference type="EMBL" id="JBHUOR010000130">
    <property type="protein sequence ID" value="MFD2869904.1"/>
    <property type="molecule type" value="Genomic_DNA"/>
</dbReference>
<feature type="transmembrane region" description="Helical" evidence="2">
    <location>
        <begin position="39"/>
        <end position="57"/>
    </location>
</feature>